<evidence type="ECO:0000259" key="1">
    <source>
        <dbReference type="Pfam" id="PF09557"/>
    </source>
</evidence>
<protein>
    <submittedName>
        <fullName evidence="2">DUF2382 domain-containing protein</fullName>
    </submittedName>
</protein>
<comment type="caution">
    <text evidence="2">The sequence shown here is derived from an EMBL/GenBank/DDBJ whole genome shotgun (WGS) entry which is preliminary data.</text>
</comment>
<dbReference type="InterPro" id="IPR052967">
    <property type="entry name" value="Stress_Response_Assoc"/>
</dbReference>
<feature type="domain" description="DUF2382" evidence="1">
    <location>
        <begin position="202"/>
        <end position="314"/>
    </location>
</feature>
<evidence type="ECO:0000313" key="2">
    <source>
        <dbReference type="EMBL" id="MRG95149.1"/>
    </source>
</evidence>
<dbReference type="OrthoDB" id="5513836at2"/>
<dbReference type="EMBL" id="WJIE01000007">
    <property type="protein sequence ID" value="MRG95149.1"/>
    <property type="molecule type" value="Genomic_DNA"/>
</dbReference>
<evidence type="ECO:0000313" key="3">
    <source>
        <dbReference type="Proteomes" id="UP000440224"/>
    </source>
</evidence>
<keyword evidence="3" id="KW-1185">Reference proteome</keyword>
<gene>
    <name evidence="2" type="ORF">GF068_24990</name>
</gene>
<dbReference type="NCBIfam" id="TIGR02271">
    <property type="entry name" value="YsnF/AvaK domain"/>
    <property type="match status" value="1"/>
</dbReference>
<dbReference type="PANTHER" id="PTHR38463:SF1">
    <property type="entry name" value="STRESS RESPONSE PROTEIN YSNF"/>
    <property type="match status" value="1"/>
</dbReference>
<sequence>MADTKPYARSGPIDPEPITPTIMARALSPDGRGAKAERRRGQPWNIPAARPQAWRRCRGITIAIPPTTVAAGHARECDRAVATLCMKGRVMANPFVGQVREGMEVWSVDGHKLGKVVSIQADSFLVEKGFFFPKDYLISCDVIAEVREGKIVLSQRREELGIEKGILESVGLGGGQKSQVEPLQSALRLEEAERASEAARVTLHEEEVQATTHTEQVGEVRIRKEVVTEERHLSVPVSREVVTVERLPATAEGVQASAAGGTAFREEAVVVPIREEVVDVSKRPVVTEEIRVSKATELEEQPVSTTVRREVAEVVSEGNVDATEIPLRKTGT</sequence>
<reference evidence="2 3" key="1">
    <citation type="submission" date="2019-10" db="EMBL/GenBank/DDBJ databases">
        <title>A soil myxobacterium in the family Polyangiaceae.</title>
        <authorList>
            <person name="Li Y."/>
            <person name="Wang J."/>
        </authorList>
    </citation>
    <scope>NUCLEOTIDE SEQUENCE [LARGE SCALE GENOMIC DNA]</scope>
    <source>
        <strain evidence="2 3">DSM 14734</strain>
    </source>
</reference>
<dbReference type="PANTHER" id="PTHR38463">
    <property type="entry name" value="STRESS RESPONSE PROTEIN YSNF"/>
    <property type="match status" value="1"/>
</dbReference>
<accession>A0A6N7PT99</accession>
<organism evidence="2 3">
    <name type="scientific">Polyangium spumosum</name>
    <dbReference type="NCBI Taxonomy" id="889282"/>
    <lineage>
        <taxon>Bacteria</taxon>
        <taxon>Pseudomonadati</taxon>
        <taxon>Myxococcota</taxon>
        <taxon>Polyangia</taxon>
        <taxon>Polyangiales</taxon>
        <taxon>Polyangiaceae</taxon>
        <taxon>Polyangium</taxon>
    </lineage>
</organism>
<dbReference type="Proteomes" id="UP000440224">
    <property type="component" value="Unassembled WGS sequence"/>
</dbReference>
<proteinExistence type="predicted"/>
<dbReference type="InterPro" id="IPR019060">
    <property type="entry name" value="DUF2382"/>
</dbReference>
<dbReference type="Pfam" id="PF09557">
    <property type="entry name" value="DUF2382"/>
    <property type="match status" value="1"/>
</dbReference>
<dbReference type="AlphaFoldDB" id="A0A6N7PT99"/>
<name>A0A6N7PT99_9BACT</name>